<dbReference type="EMBL" id="CP059735">
    <property type="protein sequence ID" value="WDE00197.1"/>
    <property type="molecule type" value="Genomic_DNA"/>
</dbReference>
<accession>A0AAE9YV37</accession>
<dbReference type="InterPro" id="IPR032720">
    <property type="entry name" value="Cys_rich_CWC"/>
</dbReference>
<dbReference type="AlphaFoldDB" id="A0AAE9YV37"/>
<name>A0AAE9YV37_9GAMM</name>
<gene>
    <name evidence="1" type="ORF">SG35_005970</name>
</gene>
<evidence type="ECO:0000313" key="2">
    <source>
        <dbReference type="Proteomes" id="UP000032568"/>
    </source>
</evidence>
<reference evidence="1 2" key="2">
    <citation type="journal article" date="2022" name="Mar. Drugs">
        <title>Bioassay-Guided Fractionation Leads to the Detection of Cholic Acid Generated by the Rare Thalassomonas sp.</title>
        <authorList>
            <person name="Pheiffer F."/>
            <person name="Schneider Y.K."/>
            <person name="Hansen E.H."/>
            <person name="Andersen J.H."/>
            <person name="Isaksson J."/>
            <person name="Busche T."/>
            <person name="R C."/>
            <person name="Kalinowski J."/>
            <person name="Zyl L.V."/>
            <person name="Trindade M."/>
        </authorList>
    </citation>
    <scope>NUCLEOTIDE SEQUENCE [LARGE SCALE GENOMIC DNA]</scope>
    <source>
        <strain evidence="1 2">A5K-106</strain>
    </source>
</reference>
<keyword evidence="2" id="KW-1185">Reference proteome</keyword>
<dbReference type="RefSeq" id="WP_084692672.1">
    <property type="nucleotide sequence ID" value="NZ_CP059735.1"/>
</dbReference>
<dbReference type="Proteomes" id="UP000032568">
    <property type="component" value="Chromosome"/>
</dbReference>
<proteinExistence type="predicted"/>
<dbReference type="Pfam" id="PF14375">
    <property type="entry name" value="Cys_rich_CWC"/>
    <property type="match status" value="1"/>
</dbReference>
<evidence type="ECO:0000313" key="1">
    <source>
        <dbReference type="EMBL" id="WDE00197.1"/>
    </source>
</evidence>
<dbReference type="KEGG" id="tact:SG35_005970"/>
<protein>
    <submittedName>
        <fullName evidence="1">Cysteine-rich CWC family protein</fullName>
    </submittedName>
</protein>
<organism evidence="1 2">
    <name type="scientific">Thalassomonas actiniarum</name>
    <dbReference type="NCBI Taxonomy" id="485447"/>
    <lineage>
        <taxon>Bacteria</taxon>
        <taxon>Pseudomonadati</taxon>
        <taxon>Pseudomonadota</taxon>
        <taxon>Gammaproteobacteria</taxon>
        <taxon>Alteromonadales</taxon>
        <taxon>Colwelliaceae</taxon>
        <taxon>Thalassomonas</taxon>
    </lineage>
</organism>
<sequence>MSQTANTRRCPFCLDNNHCQAQTDHPCWCFSAEIPQALLQLLPPQSDKTCICSACIRTFQDNPQAFAAKYQQPPLPRC</sequence>
<reference evidence="1 2" key="1">
    <citation type="journal article" date="2015" name="Genome Announc.">
        <title>Draft Genome Sequences of Marine Isolates of Thalassomonas viridans and Thalassomonas actiniarum.</title>
        <authorList>
            <person name="Olonade I."/>
            <person name="van Zyl L.J."/>
            <person name="Trindade M."/>
        </authorList>
    </citation>
    <scope>NUCLEOTIDE SEQUENCE [LARGE SCALE GENOMIC DNA]</scope>
    <source>
        <strain evidence="1 2">A5K-106</strain>
    </source>
</reference>